<dbReference type="EC" id="1.1.1.49" evidence="2"/>
<feature type="non-terminal residue" evidence="10">
    <location>
        <position position="1"/>
    </location>
</feature>
<reference evidence="10 11" key="2">
    <citation type="journal article" date="2013" name="Genome Biol. Evol.">
        <title>Genome sequencing of Giardia lamblia genotypes A2 and B isolates (DH and GS) and comparative analysis with the genomes of genotypes A1 and E (WB and Pig).</title>
        <authorList>
            <person name="Adam R.D."/>
            <person name="Dahlstrom E.W."/>
            <person name="Martens C.A."/>
            <person name="Bruno D.P."/>
            <person name="Barbian K.D."/>
            <person name="Ricklefs S.M."/>
            <person name="Hernandez M.M."/>
            <person name="Narla N.P."/>
            <person name="Patel R.B."/>
            <person name="Porcella S.F."/>
            <person name="Nash T.E."/>
        </authorList>
    </citation>
    <scope>NUCLEOTIDE SEQUENCE [LARGE SCALE GENOMIC DNA]</scope>
    <source>
        <strain evidence="10 11">GS</strain>
    </source>
</reference>
<comment type="pathway">
    <text evidence="1">Carbohydrate degradation; pentose phosphate pathway; D-ribulose 5-phosphate from D-glucose 6-phosphate (oxidative stage): step 1/3.</text>
</comment>
<dbReference type="PANTHER" id="PTHR23429">
    <property type="entry name" value="GLUCOSE-6-PHOSPHATE 1-DEHYDROGENASE G6PD"/>
    <property type="match status" value="1"/>
</dbReference>
<evidence type="ECO:0000256" key="5">
    <source>
        <dbReference type="ARBA" id="ARBA00023002"/>
    </source>
</evidence>
<feature type="domain" description="Glucose-6-phosphate dehydrogenase C-terminal" evidence="9">
    <location>
        <begin position="198"/>
        <end position="475"/>
    </location>
</feature>
<accession>V6U3H8</accession>
<dbReference type="GO" id="GO:0004345">
    <property type="term" value="F:glucose-6-phosphate dehydrogenase activity"/>
    <property type="evidence" value="ECO:0007669"/>
    <property type="project" value="UniProtKB-EC"/>
</dbReference>
<keyword evidence="4" id="KW-0521">NADP</keyword>
<dbReference type="Gene3D" id="3.30.360.10">
    <property type="entry name" value="Dihydrodipicolinate Reductase, domain 2"/>
    <property type="match status" value="1"/>
</dbReference>
<dbReference type="InterPro" id="IPR006148">
    <property type="entry name" value="Glc/Gal-6P_isomerase"/>
</dbReference>
<evidence type="ECO:0000259" key="7">
    <source>
        <dbReference type="Pfam" id="PF00479"/>
    </source>
</evidence>
<evidence type="ECO:0000256" key="4">
    <source>
        <dbReference type="ARBA" id="ARBA00022857"/>
    </source>
</evidence>
<sequence length="743" mass="83419">VMFKPSCVFVIMGASGDLAYKKLIPAIYSLASDGYLHEETRILGVARSKIELEDFRTRIKDGVDKYSRHGTAPGSATNREEWSTFVQRLNYHRITDMKSLDEYRALADIVLHNQPYKDLERVVIYLALPPSAFHTVITNLGKAGLNHDKCTIVVEKPLGSDLHTAIELEKILHSQFKEDQIARIDHYLGKMQALNMMGFRFSNAFVEPIWNDKYIDRIIITASEDIDVNGRISYYDTNGIIIDMVQSHLLQLLALTTMEAPIDMSADGIRNEKVKLLMSVDPIRVENVLTAQYDGYLKHEGVPKGSLAPTAVCLRVSINNARWKKTQFIIQTCKCGATRETRIDAVMRPSGSRILNTVSMVPDPNIFSFLVHPTEGIQISFETMVPSISSPILACDNSGCVEREPGPFLTKPVTLDFDYQKSHIITQSAYERLLQEAVAGDLSNFTRTDEVIAQWKIVANILDNSRNKPIVYAKGLRLLHPICLDTWNYGQEYIRRLAYGHCRLRVAWEITATAMLACETVSNKIIHSVALWAETHSLNNKFDIILAGGSTPKPCYEHMSRHLIKHLPLEVRKRIFIWLSDEREDADTRNNGRMIKECFKDSGVVINSIYDGTKSFEVSTQEYSEKIGEVEIFRAAILGIGTDGHICSLFPGCLPTLTSRKDQCIVIDVPQLGERRATITPLVIQRIRDVIILATGADKTTALTRLAYAPFQPAFIPAQLATAQSSTTVVCDHTARSSRPVFN</sequence>
<proteinExistence type="predicted"/>
<dbReference type="Gene3D" id="3.40.50.720">
    <property type="entry name" value="NAD(P)-binding Rossmann-like Domain"/>
    <property type="match status" value="1"/>
</dbReference>
<evidence type="ECO:0000259" key="8">
    <source>
        <dbReference type="Pfam" id="PF01182"/>
    </source>
</evidence>
<dbReference type="Pfam" id="PF01182">
    <property type="entry name" value="Glucosamine_iso"/>
    <property type="match status" value="1"/>
</dbReference>
<reference evidence="11" key="1">
    <citation type="submission" date="2012-02" db="EMBL/GenBank/DDBJ databases">
        <title>Genome sequencing of Giardia lamblia Genotypes A2 and B isolates (DH and GS) and comparative analysis with the genomes of Genotypes A1 and E (WB and Pig).</title>
        <authorList>
            <person name="Adam R."/>
            <person name="Dahlstrom E."/>
            <person name="Martens C."/>
            <person name="Bruno D."/>
            <person name="Barbian K."/>
            <person name="Porcella S.F."/>
            <person name="Nash T."/>
        </authorList>
    </citation>
    <scope>NUCLEOTIDE SEQUENCE</scope>
    <source>
        <strain evidence="11">GS</strain>
    </source>
</reference>
<dbReference type="InterPro" id="IPR022674">
    <property type="entry name" value="G6P_DH_NAD-bd"/>
</dbReference>
<feature type="domain" description="Glucose-6-phosphate dehydrogenase NAD-binding" evidence="7">
    <location>
        <begin position="10"/>
        <end position="192"/>
    </location>
</feature>
<dbReference type="Pfam" id="PF00479">
    <property type="entry name" value="G6PD_N"/>
    <property type="match status" value="1"/>
</dbReference>
<dbReference type="VEuPathDB" id="GiardiaDB:GL50803_008682"/>
<dbReference type="Pfam" id="PF02781">
    <property type="entry name" value="G6PD_C"/>
    <property type="match status" value="1"/>
</dbReference>
<comment type="caution">
    <text evidence="10">The sequence shown here is derived from an EMBL/GenBank/DDBJ whole genome shotgun (WGS) entry which is preliminary data.</text>
</comment>
<dbReference type="SUPFAM" id="SSF55347">
    <property type="entry name" value="Glyceraldehyde-3-phosphate dehydrogenase-like, C-terminal domain"/>
    <property type="match status" value="1"/>
</dbReference>
<name>V6U3H8_GIAIN</name>
<dbReference type="SUPFAM" id="SSF51735">
    <property type="entry name" value="NAD(P)-binding Rossmann-fold domains"/>
    <property type="match status" value="1"/>
</dbReference>
<dbReference type="InterPro" id="IPR022675">
    <property type="entry name" value="G6P_DH_C"/>
</dbReference>
<dbReference type="SUPFAM" id="SSF100950">
    <property type="entry name" value="NagB/RpiA/CoA transferase-like"/>
    <property type="match status" value="1"/>
</dbReference>
<dbReference type="OrthoDB" id="60984at2759"/>
<gene>
    <name evidence="10" type="ORF">GSB_8682</name>
</gene>
<dbReference type="GO" id="GO:0006006">
    <property type="term" value="P:glucose metabolic process"/>
    <property type="evidence" value="ECO:0007669"/>
    <property type="project" value="UniProtKB-KW"/>
</dbReference>
<evidence type="ECO:0000256" key="3">
    <source>
        <dbReference type="ARBA" id="ARBA00022526"/>
    </source>
</evidence>
<dbReference type="VEuPathDB" id="GiardiaDB:DHA2_8682"/>
<dbReference type="GO" id="GO:0009051">
    <property type="term" value="P:pentose-phosphate shunt, oxidative branch"/>
    <property type="evidence" value="ECO:0007669"/>
    <property type="project" value="TreeGrafter"/>
</dbReference>
<dbReference type="eggNOG" id="KOG0563">
    <property type="taxonomic scope" value="Eukaryota"/>
</dbReference>
<evidence type="ECO:0000256" key="6">
    <source>
        <dbReference type="ARBA" id="ARBA00023277"/>
    </source>
</evidence>
<dbReference type="InterPro" id="IPR001282">
    <property type="entry name" value="G6P_DH"/>
</dbReference>
<dbReference type="AlphaFoldDB" id="V6U3H8"/>
<dbReference type="InterPro" id="IPR037171">
    <property type="entry name" value="NagB/RpiA_transferase-like"/>
</dbReference>
<evidence type="ECO:0000259" key="9">
    <source>
        <dbReference type="Pfam" id="PF02781"/>
    </source>
</evidence>
<evidence type="ECO:0000313" key="10">
    <source>
        <dbReference type="EMBL" id="ESU45561.1"/>
    </source>
</evidence>
<dbReference type="VEuPathDB" id="GiardiaDB:GL50581_4318"/>
<keyword evidence="3" id="KW-0313">Glucose metabolism</keyword>
<dbReference type="VEuPathDB" id="GiardiaDB:QR46_0716"/>
<protein>
    <recommendedName>
        <fullName evidence="2">glucose-6-phosphate dehydrogenase (NADP(+))</fullName>
        <ecNumber evidence="2">1.1.1.49</ecNumber>
    </recommendedName>
</protein>
<dbReference type="EMBL" id="AHHH01000004">
    <property type="protein sequence ID" value="ESU45561.1"/>
    <property type="molecule type" value="Genomic_DNA"/>
</dbReference>
<dbReference type="PANTHER" id="PTHR23429:SF0">
    <property type="entry name" value="GLUCOSE-6-PHOSPHATE 1-DEHYDROGENASE"/>
    <property type="match status" value="1"/>
</dbReference>
<organism evidence="10 11">
    <name type="scientific">Giardia intestinalis</name>
    <name type="common">Giardia lamblia</name>
    <dbReference type="NCBI Taxonomy" id="5741"/>
    <lineage>
        <taxon>Eukaryota</taxon>
        <taxon>Metamonada</taxon>
        <taxon>Diplomonadida</taxon>
        <taxon>Hexamitidae</taxon>
        <taxon>Giardiinae</taxon>
        <taxon>Giardia</taxon>
    </lineage>
</organism>
<feature type="domain" description="Glucosamine/galactosamine-6-phosphate isomerase" evidence="8">
    <location>
        <begin position="534"/>
        <end position="728"/>
    </location>
</feature>
<dbReference type="Proteomes" id="UP000018040">
    <property type="component" value="Unassembled WGS sequence"/>
</dbReference>
<evidence type="ECO:0000256" key="1">
    <source>
        <dbReference type="ARBA" id="ARBA00004937"/>
    </source>
</evidence>
<dbReference type="Gene3D" id="3.40.50.1360">
    <property type="match status" value="1"/>
</dbReference>
<dbReference type="PRINTS" id="PR00079">
    <property type="entry name" value="G6PDHDRGNASE"/>
</dbReference>
<dbReference type="GO" id="GO:0050661">
    <property type="term" value="F:NADP binding"/>
    <property type="evidence" value="ECO:0007669"/>
    <property type="project" value="InterPro"/>
</dbReference>
<keyword evidence="6" id="KW-0119">Carbohydrate metabolism</keyword>
<evidence type="ECO:0000256" key="2">
    <source>
        <dbReference type="ARBA" id="ARBA00013019"/>
    </source>
</evidence>
<keyword evidence="5" id="KW-0560">Oxidoreductase</keyword>
<dbReference type="InterPro" id="IPR036291">
    <property type="entry name" value="NAD(P)-bd_dom_sf"/>
</dbReference>
<evidence type="ECO:0000313" key="11">
    <source>
        <dbReference type="Proteomes" id="UP000018040"/>
    </source>
</evidence>